<dbReference type="InterPro" id="IPR000196">
    <property type="entry name" value="Ribosomal_eL19_dom"/>
</dbReference>
<dbReference type="InterPro" id="IPR023638">
    <property type="entry name" value="Ribosomal_eL19_CS"/>
</dbReference>
<dbReference type="SMART" id="SM01416">
    <property type="entry name" value="Ribosomal_L19e"/>
    <property type="match status" value="1"/>
</dbReference>
<evidence type="ECO:0000313" key="7">
    <source>
        <dbReference type="WBParaSite" id="maker-PairedContig_5954-snap-gene-0.7-mRNA-1"/>
    </source>
</evidence>
<dbReference type="HAMAP" id="MF_01475">
    <property type="entry name" value="Ribosomal_eL19"/>
    <property type="match status" value="1"/>
</dbReference>
<sequence>MKSSSSTFVFIEAAAVIFSFHQPVQKHVIMSGLRLQKRLASDVLKCGKKKVWLDPNEINEISNANSRQNIRRLVKDGLIIRKPVAVHSRYRARKNLEARRKGRHMGHGKRRGTQNARMPEKILWIRRMRVLRHLLKRYREAKKIDKHLYHDLYLRAKGNAFKNKRNLMEFIFKRKTENTRSKQLAEQAEARRAKNKESRKRREQRLVMKRAEALRKISENEKEAVVSKETKESKVVEKFPFLLNLELGKKDEVGLLADYGKEVEFCDV</sequence>
<dbReference type="InterPro" id="IPR057259">
    <property type="entry name" value="Ribosomal_L19e"/>
</dbReference>
<evidence type="ECO:0000256" key="2">
    <source>
        <dbReference type="ARBA" id="ARBA00022980"/>
    </source>
</evidence>
<dbReference type="InterPro" id="IPR039547">
    <property type="entry name" value="Ribosomal_eL19"/>
</dbReference>
<dbReference type="FunFam" id="1.10.1650.10:FF:000001">
    <property type="entry name" value="Ribosomal protein L19"/>
    <property type="match status" value="1"/>
</dbReference>
<dbReference type="WBParaSite" id="maker-PairedContig_5954-snap-gene-0.7-mRNA-1">
    <property type="protein sequence ID" value="maker-PairedContig_5954-snap-gene-0.7-mRNA-1"/>
    <property type="gene ID" value="maker-PairedContig_5954-snap-gene-0.7"/>
</dbReference>
<dbReference type="CDD" id="cd01417">
    <property type="entry name" value="Ribosomal_L19e_E"/>
    <property type="match status" value="1"/>
</dbReference>
<feature type="region of interest" description="Disordered" evidence="5">
    <location>
        <begin position="181"/>
        <end position="204"/>
    </location>
</feature>
<protein>
    <recommendedName>
        <fullName evidence="4">Ribosomal protein L19</fullName>
    </recommendedName>
</protein>
<dbReference type="InterPro" id="IPR033935">
    <property type="entry name" value="Ribosomal_eL19_euk"/>
</dbReference>
<dbReference type="AlphaFoldDB" id="A0A1I8EXA8"/>
<feature type="domain" description="Large ribosomal subunit protein eL19" evidence="6">
    <location>
        <begin position="32"/>
        <end position="175"/>
    </location>
</feature>
<accession>A0A1I8EXA8</accession>
<name>A0A1I8EXA8_WUCBA</name>
<keyword evidence="2 4" id="KW-0689">Ribosomal protein</keyword>
<evidence type="ECO:0000256" key="4">
    <source>
        <dbReference type="RuleBase" id="RU000574"/>
    </source>
</evidence>
<dbReference type="Gene3D" id="1.10.1200.240">
    <property type="match status" value="1"/>
</dbReference>
<dbReference type="Gene3D" id="1.10.1650.10">
    <property type="match status" value="1"/>
</dbReference>
<proteinExistence type="inferred from homology"/>
<dbReference type="InterPro" id="IPR035970">
    <property type="entry name" value="60S_ribosomal_eL19_sf"/>
</dbReference>
<dbReference type="NCBIfam" id="NF006343">
    <property type="entry name" value="PRK08570.1"/>
    <property type="match status" value="1"/>
</dbReference>
<comment type="similarity">
    <text evidence="1 4">Belongs to the eukaryotic ribosomal protein eL19 family.</text>
</comment>
<dbReference type="PANTHER" id="PTHR10722">
    <property type="entry name" value="60S RIBOSOMAL PROTEIN L19"/>
    <property type="match status" value="1"/>
</dbReference>
<dbReference type="Pfam" id="PF25476">
    <property type="entry name" value="Ribosomal_L19e_C"/>
    <property type="match status" value="1"/>
</dbReference>
<dbReference type="SUPFAM" id="SSF48140">
    <property type="entry name" value="Ribosomal protein L19 (L19e)"/>
    <property type="match status" value="1"/>
</dbReference>
<dbReference type="Pfam" id="PF01280">
    <property type="entry name" value="Ribosomal_L19e"/>
    <property type="match status" value="1"/>
</dbReference>
<evidence type="ECO:0000259" key="6">
    <source>
        <dbReference type="SMART" id="SM01416"/>
    </source>
</evidence>
<evidence type="ECO:0000256" key="3">
    <source>
        <dbReference type="ARBA" id="ARBA00023274"/>
    </source>
</evidence>
<evidence type="ECO:0000256" key="5">
    <source>
        <dbReference type="SAM" id="MobiDB-lite"/>
    </source>
</evidence>
<dbReference type="GO" id="GO:0003735">
    <property type="term" value="F:structural constituent of ribosome"/>
    <property type="evidence" value="ECO:0007669"/>
    <property type="project" value="InterPro"/>
</dbReference>
<dbReference type="STRING" id="6293.A0A1I8EXA8"/>
<reference evidence="7" key="1">
    <citation type="submission" date="2016-11" db="UniProtKB">
        <authorList>
            <consortium name="WormBaseParasite"/>
        </authorList>
    </citation>
    <scope>IDENTIFICATION</scope>
    <source>
        <strain evidence="7">pt0022</strain>
    </source>
</reference>
<dbReference type="PROSITE" id="PS00526">
    <property type="entry name" value="RIBOSOMAL_L19E"/>
    <property type="match status" value="1"/>
</dbReference>
<dbReference type="GO" id="GO:0003723">
    <property type="term" value="F:RNA binding"/>
    <property type="evidence" value="ECO:0007669"/>
    <property type="project" value="InterPro"/>
</dbReference>
<evidence type="ECO:0000256" key="1">
    <source>
        <dbReference type="ARBA" id="ARBA00011082"/>
    </source>
</evidence>
<organism evidence="7">
    <name type="scientific">Wuchereria bancrofti</name>
    <dbReference type="NCBI Taxonomy" id="6293"/>
    <lineage>
        <taxon>Eukaryota</taxon>
        <taxon>Metazoa</taxon>
        <taxon>Ecdysozoa</taxon>
        <taxon>Nematoda</taxon>
        <taxon>Chromadorea</taxon>
        <taxon>Rhabditida</taxon>
        <taxon>Spirurina</taxon>
        <taxon>Spiruromorpha</taxon>
        <taxon>Filarioidea</taxon>
        <taxon>Onchocercidae</taxon>
        <taxon>Wuchereria</taxon>
    </lineage>
</organism>
<dbReference type="InterPro" id="IPR015972">
    <property type="entry name" value="Ribosomal_eL19_dom1"/>
</dbReference>
<dbReference type="GO" id="GO:0022625">
    <property type="term" value="C:cytosolic large ribosomal subunit"/>
    <property type="evidence" value="ECO:0007669"/>
    <property type="project" value="InterPro"/>
</dbReference>
<keyword evidence="3 4" id="KW-0687">Ribonucleoprotein</keyword>
<dbReference type="InterPro" id="IPR057260">
    <property type="entry name" value="Ribosomal_L19e_C"/>
</dbReference>
<dbReference type="FunFam" id="1.10.1200.240:FF:000001">
    <property type="entry name" value="Ribosomal protein L19"/>
    <property type="match status" value="1"/>
</dbReference>
<dbReference type="GO" id="GO:0006412">
    <property type="term" value="P:translation"/>
    <property type="evidence" value="ECO:0007669"/>
    <property type="project" value="InterPro"/>
</dbReference>